<accession>A0A1Z3GCR2</accession>
<dbReference type="InterPro" id="IPR009285">
    <property type="entry name" value="Poxvirus_A26L"/>
</dbReference>
<evidence type="ECO:0000313" key="1">
    <source>
        <dbReference type="EMBL" id="ASC55544.1"/>
    </source>
</evidence>
<dbReference type="Proteomes" id="UP000202998">
    <property type="component" value="Segment"/>
</dbReference>
<dbReference type="OrthoDB" id="3405at10239"/>
<organism evidence="1 2">
    <name type="scientific">Seal parapoxvirus</name>
    <dbReference type="NCBI Taxonomy" id="187984"/>
    <lineage>
        <taxon>Viruses</taxon>
        <taxon>Varidnaviria</taxon>
        <taxon>Bamfordvirae</taxon>
        <taxon>Nucleocytoviricota</taxon>
        <taxon>Pokkesviricetes</taxon>
        <taxon>Chitovirales</taxon>
        <taxon>Poxviridae</taxon>
        <taxon>Chordopoxvirinae</taxon>
        <taxon>Parapoxvirus</taxon>
        <taxon>Parapoxvirus sealpox</taxon>
        <taxon>Grey sealpox virus</taxon>
    </lineage>
</organism>
<evidence type="ECO:0000313" key="2">
    <source>
        <dbReference type="Proteomes" id="UP000202998"/>
    </source>
</evidence>
<gene>
    <name evidence="1" type="ORF">SePPVgORF093</name>
</gene>
<reference evidence="1 2" key="1">
    <citation type="journal article" date="2017" name="Sci. Rep.">
        <title>Recovery of the first full-length genome sequence of a parapoxvirus directly from a clinical sample.</title>
        <authorList>
            <person name="Gunther T."/>
            <person name="Haas L."/>
            <person name="Alawi M."/>
            <person name="Wohlsein P."/>
            <person name="Marks J."/>
            <person name="Grundhoff A."/>
            <person name="Becher P."/>
            <person name="Fischer N."/>
        </authorList>
    </citation>
    <scope>NUCLEOTIDE SEQUENCE [LARGE SCALE GENOMIC DNA]</scope>
    <source>
        <strain evidence="1">AFK76s1</strain>
    </source>
</reference>
<protein>
    <submittedName>
        <fullName evidence="1">A-type inclusion protein-like protein</fullName>
    </submittedName>
</protein>
<keyword evidence="2" id="KW-1185">Reference proteome</keyword>
<dbReference type="Pfam" id="PF06086">
    <property type="entry name" value="Pox_A30L_A26L"/>
    <property type="match status" value="1"/>
</dbReference>
<dbReference type="EMBL" id="KY382358">
    <property type="protein sequence ID" value="ASC55544.1"/>
    <property type="molecule type" value="Genomic_DNA"/>
</dbReference>
<name>A0A1Z3GCR2_9POXV</name>
<sequence length="516" mass="60410">MEDLIEKFKTHIHLNWAKPLNAQTCIPREIRKLVRDILREYIKQAPAIKGSNPSGRPLNLFYKPYVDQNPVYQKLFENNVWLLESAKSIRDFADMTTVGRFLLTVVYRIMIGGVSNGETIMDNYDQSADKVAIDTQMDYFCYNFMWYMGSIAVYFKNKSLFFGIPMYWWRKEQNDDNIIKKLDEYFRDEDQQEYAKGAIAFVRYISDTYDQMGDNKLVPHVSVSFSNHTTEFLSTVPEFILDGLCYAVWDTIAKYGTTFNLDVFLTLNKYNGAFFKTVDNSKQGFLYGISRPEGSVDCSALRFAYHPGFSRRIETVGAKARKIPKKTEDTYARQHNVETDISPKMFTRNHDQNGYYLMFEHFSSVEEITNNEFERRDRLTYNKACVKQRFLGDADNDRSTYTQMLRDRFMGFIEVRQELPDLLEGEDDESKPSPPCMDVDKLDSLLKPLEESIRAQNLCCSDKVDERAPRADDSLVREVNRPWTLSPPRSRLHSSYGRFHRFLDSPWWRGRHGAIW</sequence>
<proteinExistence type="predicted"/>